<gene>
    <name evidence="2" type="ORF">BCM02_10226</name>
</gene>
<dbReference type="PANTHER" id="PTHR31084">
    <property type="entry name" value="ALPHA-L-FUCOSIDASE 2"/>
    <property type="match status" value="1"/>
</dbReference>
<dbReference type="PANTHER" id="PTHR31084:SF0">
    <property type="entry name" value="ALPHA-L-FUCOSIDASE 2"/>
    <property type="match status" value="1"/>
</dbReference>
<protein>
    <recommendedName>
        <fullName evidence="1">Alpha fucosidase A-like C-terminal domain-containing protein</fullName>
    </recommendedName>
</protein>
<dbReference type="Gene3D" id="2.60.40.1180">
    <property type="entry name" value="Golgi alpha-mannosidase II"/>
    <property type="match status" value="1"/>
</dbReference>
<keyword evidence="3" id="KW-1185">Reference proteome</keyword>
<dbReference type="RefSeq" id="WP_246183230.1">
    <property type="nucleotide sequence ID" value="NZ_VNHS01000002.1"/>
</dbReference>
<organism evidence="2 3">
    <name type="scientific">Paenibacillus methanolicus</name>
    <dbReference type="NCBI Taxonomy" id="582686"/>
    <lineage>
        <taxon>Bacteria</taxon>
        <taxon>Bacillati</taxon>
        <taxon>Bacillota</taxon>
        <taxon>Bacilli</taxon>
        <taxon>Bacillales</taxon>
        <taxon>Paenibacillaceae</taxon>
        <taxon>Paenibacillus</taxon>
    </lineage>
</organism>
<dbReference type="GO" id="GO:0004560">
    <property type="term" value="F:alpha-L-fucosidase activity"/>
    <property type="evidence" value="ECO:0007669"/>
    <property type="project" value="TreeGrafter"/>
</dbReference>
<dbReference type="Pfam" id="PF21307">
    <property type="entry name" value="Glyco_hydro_95_C"/>
    <property type="match status" value="1"/>
</dbReference>
<reference evidence="2 3" key="1">
    <citation type="submission" date="2019-07" db="EMBL/GenBank/DDBJ databases">
        <title>Genomic Encyclopedia of Type Strains, Phase III (KMG-III): the genomes of soil and plant-associated and newly described type strains.</title>
        <authorList>
            <person name="Whitman W."/>
        </authorList>
    </citation>
    <scope>NUCLEOTIDE SEQUENCE [LARGE SCALE GENOMIC DNA]</scope>
    <source>
        <strain evidence="2 3">BL24</strain>
    </source>
</reference>
<sequence length="170" mass="18756">MNKALVYARLKNGSGVVDSLLPMMTDQGYYASLMTDHDTNRRCDSYCTDTLFGTMGAINEALLFSNTGEIEVLPAQPPEWKAGAVYGLMARTRVEVKQLVWDLVKRGIKVTLHSISNANKIKLKAGIPWFKATVNGCETPALADWFGKHVHMTLESEEDVTVGFDLNGES</sequence>
<evidence type="ECO:0000313" key="2">
    <source>
        <dbReference type="EMBL" id="TYP77466.1"/>
    </source>
</evidence>
<evidence type="ECO:0000259" key="1">
    <source>
        <dbReference type="Pfam" id="PF21307"/>
    </source>
</evidence>
<dbReference type="AlphaFoldDB" id="A0A5S5CGV4"/>
<name>A0A5S5CGV4_9BACL</name>
<dbReference type="EMBL" id="VNHS01000002">
    <property type="protein sequence ID" value="TYP77466.1"/>
    <property type="molecule type" value="Genomic_DNA"/>
</dbReference>
<comment type="caution">
    <text evidence="2">The sequence shown here is derived from an EMBL/GenBank/DDBJ whole genome shotgun (WGS) entry which is preliminary data.</text>
</comment>
<accession>A0A5S5CGV4</accession>
<dbReference type="Proteomes" id="UP000323257">
    <property type="component" value="Unassembled WGS sequence"/>
</dbReference>
<dbReference type="InterPro" id="IPR013780">
    <property type="entry name" value="Glyco_hydro_b"/>
</dbReference>
<evidence type="ECO:0000313" key="3">
    <source>
        <dbReference type="Proteomes" id="UP000323257"/>
    </source>
</evidence>
<proteinExistence type="predicted"/>
<dbReference type="InterPro" id="IPR049053">
    <property type="entry name" value="AFCA-like_C"/>
</dbReference>
<feature type="domain" description="Alpha fucosidase A-like C-terminal" evidence="1">
    <location>
        <begin position="65"/>
        <end position="114"/>
    </location>
</feature>